<dbReference type="Proteomes" id="UP000596196">
    <property type="component" value="Chromosome"/>
</dbReference>
<sequence length="100" mass="11614">MKFVTIVEYSNLSFEAKVLQDLADIELSIQERCELLDIFYRVNRYGLDREMLGNHLQKDVDAELGTISMVVYSSDQVLELIITQNTASEIFITNCYKKRN</sequence>
<name>A0ABX6ZAW1_BACMY</name>
<dbReference type="EMBL" id="CP065877">
    <property type="protein sequence ID" value="QQA16886.1"/>
    <property type="molecule type" value="Genomic_DNA"/>
</dbReference>
<reference evidence="1 2" key="1">
    <citation type="submission" date="2020-12" db="EMBL/GenBank/DDBJ databases">
        <title>FDA dAtabase for Regulatory Grade micrObial Sequences (FDA-ARGOS): Supporting development and validation of Infectious Disease Dx tests.</title>
        <authorList>
            <person name="Nelson B."/>
            <person name="Plummer A."/>
            <person name="Tallon L."/>
            <person name="Sadzewicz L."/>
            <person name="Zhao X."/>
            <person name="Boylan J."/>
            <person name="Ott S."/>
            <person name="Bowen H."/>
            <person name="Vavikolanu K."/>
            <person name="Mehta A."/>
            <person name="Aluvathingal J."/>
            <person name="Nadendla S."/>
            <person name="Myers T."/>
            <person name="Yan Y."/>
            <person name="Sichtig H."/>
        </authorList>
    </citation>
    <scope>NUCLEOTIDE SEQUENCE [LARGE SCALE GENOMIC DNA]</scope>
    <source>
        <strain evidence="1 2">FDAARGOS_924</strain>
    </source>
</reference>
<proteinExistence type="predicted"/>
<dbReference type="RefSeq" id="WP_002166246.1">
    <property type="nucleotide sequence ID" value="NZ_CP009692.1"/>
</dbReference>
<evidence type="ECO:0000313" key="2">
    <source>
        <dbReference type="Proteomes" id="UP000596196"/>
    </source>
</evidence>
<gene>
    <name evidence="1" type="ORF">I6G81_05305</name>
</gene>
<protein>
    <submittedName>
        <fullName evidence="1">Uncharacterized protein</fullName>
    </submittedName>
</protein>
<evidence type="ECO:0000313" key="1">
    <source>
        <dbReference type="EMBL" id="QQA16886.1"/>
    </source>
</evidence>
<accession>A0ABX6ZAW1</accession>
<keyword evidence="2" id="KW-1185">Reference proteome</keyword>
<organism evidence="1 2">
    <name type="scientific">Bacillus mycoides</name>
    <dbReference type="NCBI Taxonomy" id="1405"/>
    <lineage>
        <taxon>Bacteria</taxon>
        <taxon>Bacillati</taxon>
        <taxon>Bacillota</taxon>
        <taxon>Bacilli</taxon>
        <taxon>Bacillales</taxon>
        <taxon>Bacillaceae</taxon>
        <taxon>Bacillus</taxon>
        <taxon>Bacillus cereus group</taxon>
    </lineage>
</organism>